<evidence type="ECO:0000313" key="1">
    <source>
        <dbReference type="EMBL" id="MCZ8372304.1"/>
    </source>
</evidence>
<dbReference type="InterPro" id="IPR013324">
    <property type="entry name" value="RNA_pol_sigma_r3/r4-like"/>
</dbReference>
<reference evidence="1" key="1">
    <citation type="submission" date="2022-12" db="EMBL/GenBank/DDBJ databases">
        <title>Phocaeicola acetigenes sp. nov., isolated feces from a healthy human.</title>
        <authorList>
            <person name="Do H."/>
            <person name="Ha Y.B."/>
            <person name="Kim J.-S."/>
            <person name="Suh M.K."/>
            <person name="Kim H.S."/>
            <person name="Lee J.-S."/>
        </authorList>
    </citation>
    <scope>NUCLEOTIDE SEQUENCE</scope>
    <source>
        <strain evidence="1">KGMB11183</strain>
    </source>
</reference>
<protein>
    <recommendedName>
        <fullName evidence="3">Sigma-70 family RNA polymerase sigma factor</fullName>
    </recommendedName>
</protein>
<organism evidence="1 2">
    <name type="scientific">Phocaeicola acetigenes</name>
    <dbReference type="NCBI Taxonomy" id="3016083"/>
    <lineage>
        <taxon>Bacteria</taxon>
        <taxon>Pseudomonadati</taxon>
        <taxon>Bacteroidota</taxon>
        <taxon>Bacteroidia</taxon>
        <taxon>Bacteroidales</taxon>
        <taxon>Bacteroidaceae</taxon>
        <taxon>Phocaeicola</taxon>
    </lineage>
</organism>
<name>A0ABT4PGX9_9BACT</name>
<comment type="caution">
    <text evidence="1">The sequence shown here is derived from an EMBL/GenBank/DDBJ whole genome shotgun (WGS) entry which is preliminary data.</text>
</comment>
<dbReference type="EMBL" id="JAPZVM010000003">
    <property type="protein sequence ID" value="MCZ8372304.1"/>
    <property type="molecule type" value="Genomic_DNA"/>
</dbReference>
<sequence length="119" mass="13909">MSDIYHSNLELTELSVSIIAKKLSLAIAHTETKISDERKAEYLERLASYQRKNELIKVIQQCYDVLTNTDIRYLLCFAIEMEYTDIVKLFHVERSSIYTVRYRIRKKLKSYGGAVALLL</sequence>
<gene>
    <name evidence="1" type="ORF">O6P32_06215</name>
</gene>
<evidence type="ECO:0000313" key="2">
    <source>
        <dbReference type="Proteomes" id="UP001141933"/>
    </source>
</evidence>
<proteinExistence type="predicted"/>
<dbReference type="SUPFAM" id="SSF88659">
    <property type="entry name" value="Sigma3 and sigma4 domains of RNA polymerase sigma factors"/>
    <property type="match status" value="1"/>
</dbReference>
<evidence type="ECO:0008006" key="3">
    <source>
        <dbReference type="Google" id="ProtNLM"/>
    </source>
</evidence>
<dbReference type="Proteomes" id="UP001141933">
    <property type="component" value="Unassembled WGS sequence"/>
</dbReference>
<dbReference type="RefSeq" id="WP_269877471.1">
    <property type="nucleotide sequence ID" value="NZ_JAPZVM010000003.1"/>
</dbReference>
<accession>A0ABT4PGX9</accession>
<keyword evidence="2" id="KW-1185">Reference proteome</keyword>